<evidence type="ECO:0000313" key="1">
    <source>
        <dbReference type="EMBL" id="JAI01580.1"/>
    </source>
</evidence>
<dbReference type="EMBL" id="GBXM01006998">
    <property type="protein sequence ID" value="JAI01580.1"/>
    <property type="molecule type" value="Transcribed_RNA"/>
</dbReference>
<accession>A0A0E9XFZ5</accession>
<protein>
    <submittedName>
        <fullName evidence="1">Uncharacterized protein</fullName>
    </submittedName>
</protein>
<name>A0A0E9XFZ5_ANGAN</name>
<organism evidence="1">
    <name type="scientific">Anguilla anguilla</name>
    <name type="common">European freshwater eel</name>
    <name type="synonym">Muraena anguilla</name>
    <dbReference type="NCBI Taxonomy" id="7936"/>
    <lineage>
        <taxon>Eukaryota</taxon>
        <taxon>Metazoa</taxon>
        <taxon>Chordata</taxon>
        <taxon>Craniata</taxon>
        <taxon>Vertebrata</taxon>
        <taxon>Euteleostomi</taxon>
        <taxon>Actinopterygii</taxon>
        <taxon>Neopterygii</taxon>
        <taxon>Teleostei</taxon>
        <taxon>Anguilliformes</taxon>
        <taxon>Anguillidae</taxon>
        <taxon>Anguilla</taxon>
    </lineage>
</organism>
<reference evidence="1" key="1">
    <citation type="submission" date="2014-11" db="EMBL/GenBank/DDBJ databases">
        <authorList>
            <person name="Amaro Gonzalez C."/>
        </authorList>
    </citation>
    <scope>NUCLEOTIDE SEQUENCE</scope>
</reference>
<reference evidence="1" key="2">
    <citation type="journal article" date="2015" name="Fish Shellfish Immunol.">
        <title>Early steps in the European eel (Anguilla anguilla)-Vibrio vulnificus interaction in the gills: Role of the RtxA13 toxin.</title>
        <authorList>
            <person name="Callol A."/>
            <person name="Pajuelo D."/>
            <person name="Ebbesson L."/>
            <person name="Teles M."/>
            <person name="MacKenzie S."/>
            <person name="Amaro C."/>
        </authorList>
    </citation>
    <scope>NUCLEOTIDE SEQUENCE</scope>
</reference>
<sequence length="26" mass="3052">MLFSRQLSLSHEAYTPPLRLELYSQA</sequence>
<proteinExistence type="predicted"/>
<dbReference type="AlphaFoldDB" id="A0A0E9XFZ5"/>